<dbReference type="HOGENOM" id="CLU_1489384_0_0_1"/>
<dbReference type="EMBL" id="GG698902">
    <property type="protein sequence ID" value="EEU43774.1"/>
    <property type="molecule type" value="Genomic_DNA"/>
</dbReference>
<dbReference type="Proteomes" id="UP000005206">
    <property type="component" value="Chromosome 7"/>
</dbReference>
<sequence>MAVVTVINSEEDAVEESVIDTVAGVLTDSVADRVVDSVEETSVLTVLDSVEDSEASVYVSEAEVSVVKEEIVALNVAVELETVKLSVELDWGLHGLAFDPDSIKTAIQAVTNAWETIGSVKEFFLVSGTSDLNIFRTCIALTKPTKRGSPRNDLRGTIQPADSATAVTKDDFPDKNQNHSA</sequence>
<feature type="compositionally biased region" description="Basic and acidic residues" evidence="1">
    <location>
        <begin position="168"/>
        <end position="181"/>
    </location>
</feature>
<evidence type="ECO:0000256" key="1">
    <source>
        <dbReference type="SAM" id="MobiDB-lite"/>
    </source>
</evidence>
<reference evidence="2 3" key="1">
    <citation type="journal article" date="2009" name="PLoS Genet.">
        <title>The genome of Nectria haematococca: contribution of supernumerary chromosomes to gene expansion.</title>
        <authorList>
            <person name="Coleman J.J."/>
            <person name="Rounsley S.D."/>
            <person name="Rodriguez-Carres M."/>
            <person name="Kuo A."/>
            <person name="Wasmann C.C."/>
            <person name="Grimwood J."/>
            <person name="Schmutz J."/>
            <person name="Taga M."/>
            <person name="White G.J."/>
            <person name="Zhou S."/>
            <person name="Schwartz D.C."/>
            <person name="Freitag M."/>
            <person name="Ma L.J."/>
            <person name="Danchin E.G."/>
            <person name="Henrissat B."/>
            <person name="Coutinho P.M."/>
            <person name="Nelson D.R."/>
            <person name="Straney D."/>
            <person name="Napoli C.A."/>
            <person name="Barker B.M."/>
            <person name="Gribskov M."/>
            <person name="Rep M."/>
            <person name="Kroken S."/>
            <person name="Molnar I."/>
            <person name="Rensing C."/>
            <person name="Kennell J.C."/>
            <person name="Zamora J."/>
            <person name="Farman M.L."/>
            <person name="Selker E.U."/>
            <person name="Salamov A."/>
            <person name="Shapiro H."/>
            <person name="Pangilinan J."/>
            <person name="Lindquist E."/>
            <person name="Lamers C."/>
            <person name="Grigoriev I.V."/>
            <person name="Geiser D.M."/>
            <person name="Covert S.F."/>
            <person name="Temporini E."/>
            <person name="Vanetten H.D."/>
        </authorList>
    </citation>
    <scope>NUCLEOTIDE SEQUENCE [LARGE SCALE GENOMIC DNA]</scope>
    <source>
        <strain evidence="3">ATCC MYA-4622 / CBS 123669 / FGSC 9596 / NRRL 45880 / 77-13-4</strain>
    </source>
</reference>
<proteinExistence type="predicted"/>
<dbReference type="InParanoid" id="C7YX59"/>
<gene>
    <name evidence="2" type="ORF">NECHADRAFT_82902</name>
</gene>
<organism evidence="2 3">
    <name type="scientific">Fusarium vanettenii (strain ATCC MYA-4622 / CBS 123669 / FGSC 9596 / NRRL 45880 / 77-13-4)</name>
    <name type="common">Fusarium solani subsp. pisi</name>
    <dbReference type="NCBI Taxonomy" id="660122"/>
    <lineage>
        <taxon>Eukaryota</taxon>
        <taxon>Fungi</taxon>
        <taxon>Dikarya</taxon>
        <taxon>Ascomycota</taxon>
        <taxon>Pezizomycotina</taxon>
        <taxon>Sordariomycetes</taxon>
        <taxon>Hypocreomycetidae</taxon>
        <taxon>Hypocreales</taxon>
        <taxon>Nectriaceae</taxon>
        <taxon>Fusarium</taxon>
        <taxon>Fusarium solani species complex</taxon>
        <taxon>Fusarium vanettenii</taxon>
    </lineage>
</organism>
<dbReference type="GeneID" id="9676918"/>
<dbReference type="VEuPathDB" id="FungiDB:NECHADRAFT_82902"/>
<keyword evidence="3" id="KW-1185">Reference proteome</keyword>
<dbReference type="KEGG" id="nhe:NECHADRAFT_82902"/>
<protein>
    <submittedName>
        <fullName evidence="2">Uncharacterized protein</fullName>
    </submittedName>
</protein>
<accession>C7YX59</accession>
<dbReference type="AlphaFoldDB" id="C7YX59"/>
<dbReference type="RefSeq" id="XP_003049487.1">
    <property type="nucleotide sequence ID" value="XM_003049441.1"/>
</dbReference>
<evidence type="ECO:0000313" key="2">
    <source>
        <dbReference type="EMBL" id="EEU43774.1"/>
    </source>
</evidence>
<name>C7YX59_FUSV7</name>
<evidence type="ECO:0000313" key="3">
    <source>
        <dbReference type="Proteomes" id="UP000005206"/>
    </source>
</evidence>
<feature type="region of interest" description="Disordered" evidence="1">
    <location>
        <begin position="146"/>
        <end position="181"/>
    </location>
</feature>